<evidence type="ECO:0008006" key="3">
    <source>
        <dbReference type="Google" id="ProtNLM"/>
    </source>
</evidence>
<evidence type="ECO:0000313" key="1">
    <source>
        <dbReference type="EMBL" id="KIM32772.1"/>
    </source>
</evidence>
<dbReference type="HOGENOM" id="CLU_015287_0_0_1"/>
<dbReference type="AlphaFoldDB" id="A0A0C2XV58"/>
<gene>
    <name evidence="1" type="ORF">M408DRAFT_20124</name>
</gene>
<dbReference type="SUPFAM" id="SSF52047">
    <property type="entry name" value="RNI-like"/>
    <property type="match status" value="1"/>
</dbReference>
<reference evidence="1 2" key="1">
    <citation type="submission" date="2014-04" db="EMBL/GenBank/DDBJ databases">
        <authorList>
            <consortium name="DOE Joint Genome Institute"/>
            <person name="Kuo A."/>
            <person name="Zuccaro A."/>
            <person name="Kohler A."/>
            <person name="Nagy L.G."/>
            <person name="Floudas D."/>
            <person name="Copeland A."/>
            <person name="Barry K.W."/>
            <person name="Cichocki N."/>
            <person name="Veneault-Fourrey C."/>
            <person name="LaButti K."/>
            <person name="Lindquist E.A."/>
            <person name="Lipzen A."/>
            <person name="Lundell T."/>
            <person name="Morin E."/>
            <person name="Murat C."/>
            <person name="Sun H."/>
            <person name="Tunlid A."/>
            <person name="Henrissat B."/>
            <person name="Grigoriev I.V."/>
            <person name="Hibbett D.S."/>
            <person name="Martin F."/>
            <person name="Nordberg H.P."/>
            <person name="Cantor M.N."/>
            <person name="Hua S.X."/>
        </authorList>
    </citation>
    <scope>NUCLEOTIDE SEQUENCE [LARGE SCALE GENOMIC DNA]</scope>
    <source>
        <strain evidence="1 2">MAFF 305830</strain>
    </source>
</reference>
<sequence>MDLAMNNYTIAGEKTTSDLTVNLHAQRTKILARIRENKDIPGTNLANNDTIRRLEREYNDVTDQIAQLERQPSSDPMKVLPLDLWADIIKEAVNKYSLVDDLLDLTTVSRHWCNTLMSLPTLWTTIVLDSTIGDYLAKAVIRLCLSRACELTVVIRISFKIWREVSPIILAESGRIGSLRIYPPPSNLAECEKILTDFECLPVLKTLRLSNTYASPHDGPPLWIIEFEKMPLLNEIEGSIPGHLEHLCSRFVKSRQFILPMITQDIVNVCAKLPNLVDLSIHEEDVSLDYWPKRFESALLSVRRFTYYGMAMERTLTLLGPNVSSVTVEVSDFRQVLNLLGHFPRLYELTLLLSRSFRYGGVSNEAIPTVHPAIENLSIRPVYYQTDNIDYEEAVASLGSLYQALADILPYVESIHLNDTLFVDATWSYISSLKHLQKIFYSNCTLHLSQQYSIVTMESLSRITWSGLSDSFAIFSRIIGPDLRNLYMNINPDGWIAKENNETSYLISDDAFPSLASLSLWLTKSFPWSIGIHKNLRELILSHDFQDMNPLMTRNDILETILMRPRDFPALETVELTGGLPFEYDILLLMLERKNIYAQPGISPIKKLIWGIPVLYHLLYPVTTLMRGLFPDREPNVAYSLEAVRQRIFDESS</sequence>
<dbReference type="Gene3D" id="3.80.10.10">
    <property type="entry name" value="Ribonuclease Inhibitor"/>
    <property type="match status" value="1"/>
</dbReference>
<dbReference type="InterPro" id="IPR032675">
    <property type="entry name" value="LRR_dom_sf"/>
</dbReference>
<accession>A0A0C2XV58</accession>
<proteinExistence type="predicted"/>
<reference evidence="2" key="2">
    <citation type="submission" date="2015-01" db="EMBL/GenBank/DDBJ databases">
        <title>Evolutionary Origins and Diversification of the Mycorrhizal Mutualists.</title>
        <authorList>
            <consortium name="DOE Joint Genome Institute"/>
            <consortium name="Mycorrhizal Genomics Consortium"/>
            <person name="Kohler A."/>
            <person name="Kuo A."/>
            <person name="Nagy L.G."/>
            <person name="Floudas D."/>
            <person name="Copeland A."/>
            <person name="Barry K.W."/>
            <person name="Cichocki N."/>
            <person name="Veneault-Fourrey C."/>
            <person name="LaButti K."/>
            <person name="Lindquist E.A."/>
            <person name="Lipzen A."/>
            <person name="Lundell T."/>
            <person name="Morin E."/>
            <person name="Murat C."/>
            <person name="Riley R."/>
            <person name="Ohm R."/>
            <person name="Sun H."/>
            <person name="Tunlid A."/>
            <person name="Henrissat B."/>
            <person name="Grigoriev I.V."/>
            <person name="Hibbett D.S."/>
            <person name="Martin F."/>
        </authorList>
    </citation>
    <scope>NUCLEOTIDE SEQUENCE [LARGE SCALE GENOMIC DNA]</scope>
    <source>
        <strain evidence="2">MAFF 305830</strain>
    </source>
</reference>
<dbReference type="EMBL" id="KN824279">
    <property type="protein sequence ID" value="KIM32772.1"/>
    <property type="molecule type" value="Genomic_DNA"/>
</dbReference>
<dbReference type="Proteomes" id="UP000054097">
    <property type="component" value="Unassembled WGS sequence"/>
</dbReference>
<keyword evidence="2" id="KW-1185">Reference proteome</keyword>
<protein>
    <recommendedName>
        <fullName evidence="3">F-box domain-containing protein</fullName>
    </recommendedName>
</protein>
<name>A0A0C2XV58_SERVB</name>
<organism evidence="1 2">
    <name type="scientific">Serendipita vermifera MAFF 305830</name>
    <dbReference type="NCBI Taxonomy" id="933852"/>
    <lineage>
        <taxon>Eukaryota</taxon>
        <taxon>Fungi</taxon>
        <taxon>Dikarya</taxon>
        <taxon>Basidiomycota</taxon>
        <taxon>Agaricomycotina</taxon>
        <taxon>Agaricomycetes</taxon>
        <taxon>Sebacinales</taxon>
        <taxon>Serendipitaceae</taxon>
        <taxon>Serendipita</taxon>
    </lineage>
</organism>
<evidence type="ECO:0000313" key="2">
    <source>
        <dbReference type="Proteomes" id="UP000054097"/>
    </source>
</evidence>
<dbReference type="OrthoDB" id="3141986at2759"/>